<feature type="transmembrane region" description="Helical" evidence="1">
    <location>
        <begin position="37"/>
        <end position="57"/>
    </location>
</feature>
<reference evidence="3" key="1">
    <citation type="submission" date="2014-03" db="EMBL/GenBank/DDBJ databases">
        <authorList>
            <person name="Aksoy S."/>
            <person name="Warren W."/>
            <person name="Wilson R.K."/>
        </authorList>
    </citation>
    <scope>NUCLEOTIDE SEQUENCE [LARGE SCALE GENOMIC DNA]</scope>
    <source>
        <strain evidence="3">IAEA</strain>
    </source>
</reference>
<dbReference type="EnsemblMetazoa" id="GPAI022278-RA">
    <property type="protein sequence ID" value="GPAI022278-PA"/>
    <property type="gene ID" value="GPAI022278"/>
</dbReference>
<dbReference type="Proteomes" id="UP000092445">
    <property type="component" value="Unassembled WGS sequence"/>
</dbReference>
<evidence type="ECO:0000256" key="1">
    <source>
        <dbReference type="SAM" id="Phobius"/>
    </source>
</evidence>
<evidence type="ECO:0000313" key="2">
    <source>
        <dbReference type="EnsemblMetazoa" id="GPAI022278-PA"/>
    </source>
</evidence>
<dbReference type="STRING" id="7398.A0A1A9ZQY4"/>
<dbReference type="VEuPathDB" id="VectorBase:GPAI022278"/>
<reference evidence="2" key="2">
    <citation type="submission" date="2020-05" db="UniProtKB">
        <authorList>
            <consortium name="EnsemblMetazoa"/>
        </authorList>
    </citation>
    <scope>IDENTIFICATION</scope>
    <source>
        <strain evidence="2">IAEA</strain>
    </source>
</reference>
<sequence>MYLVGLRGAIGISLYALLYAIVNCAVYCFNTERIRELVLMFGSNVLPYASGIFTAILPCLEYNEDIHVVVDNILSNILRPPQQEEVPSMYECVEDKKGSFK</sequence>
<feature type="transmembrane region" description="Helical" evidence="1">
    <location>
        <begin position="12"/>
        <end position="30"/>
    </location>
</feature>
<keyword evidence="1" id="KW-0812">Transmembrane</keyword>
<evidence type="ECO:0000313" key="3">
    <source>
        <dbReference type="Proteomes" id="UP000092445"/>
    </source>
</evidence>
<name>A0A1A9ZQY4_GLOPL</name>
<keyword evidence="3" id="KW-1185">Reference proteome</keyword>
<dbReference type="AlphaFoldDB" id="A0A1A9ZQY4"/>
<accession>A0A1A9ZQY4</accession>
<keyword evidence="1" id="KW-1133">Transmembrane helix</keyword>
<protein>
    <submittedName>
        <fullName evidence="2">Uncharacterized protein</fullName>
    </submittedName>
</protein>
<organism evidence="2 3">
    <name type="scientific">Glossina pallidipes</name>
    <name type="common">Tsetse fly</name>
    <dbReference type="NCBI Taxonomy" id="7398"/>
    <lineage>
        <taxon>Eukaryota</taxon>
        <taxon>Metazoa</taxon>
        <taxon>Ecdysozoa</taxon>
        <taxon>Arthropoda</taxon>
        <taxon>Hexapoda</taxon>
        <taxon>Insecta</taxon>
        <taxon>Pterygota</taxon>
        <taxon>Neoptera</taxon>
        <taxon>Endopterygota</taxon>
        <taxon>Diptera</taxon>
        <taxon>Brachycera</taxon>
        <taxon>Muscomorpha</taxon>
        <taxon>Hippoboscoidea</taxon>
        <taxon>Glossinidae</taxon>
        <taxon>Glossina</taxon>
    </lineage>
</organism>
<keyword evidence="1" id="KW-0472">Membrane</keyword>
<proteinExistence type="predicted"/>